<dbReference type="AlphaFoldDB" id="A0A512AU48"/>
<accession>A0A512AU48</accession>
<name>A0A512AU48_9BACT</name>
<dbReference type="Proteomes" id="UP000321532">
    <property type="component" value="Unassembled WGS sequence"/>
</dbReference>
<comment type="caution">
    <text evidence="2">The sequence shown here is derived from an EMBL/GenBank/DDBJ whole genome shotgun (WGS) entry which is preliminary data.</text>
</comment>
<dbReference type="InterPro" id="IPR036736">
    <property type="entry name" value="ACP-like_sf"/>
</dbReference>
<dbReference type="EMBL" id="BJYS01000004">
    <property type="protein sequence ID" value="GEO03228.1"/>
    <property type="molecule type" value="Genomic_DNA"/>
</dbReference>
<sequence>MDYNSFIENFKEQFIDADEISVDLGTKFRDLPTWDSLTGMSVLVMIKDEYEVDFSADELKRCNTVQEVYDLIKEKQQA</sequence>
<dbReference type="Pfam" id="PF00550">
    <property type="entry name" value="PP-binding"/>
    <property type="match status" value="1"/>
</dbReference>
<dbReference type="Gene3D" id="1.10.1200.10">
    <property type="entry name" value="ACP-like"/>
    <property type="match status" value="1"/>
</dbReference>
<protein>
    <recommendedName>
        <fullName evidence="1">Carrier domain-containing protein</fullName>
    </recommendedName>
</protein>
<dbReference type="InterPro" id="IPR009081">
    <property type="entry name" value="PP-bd_ACP"/>
</dbReference>
<dbReference type="RefSeq" id="WP_146895328.1">
    <property type="nucleotide sequence ID" value="NZ_BJYS01000004.1"/>
</dbReference>
<evidence type="ECO:0000313" key="2">
    <source>
        <dbReference type="EMBL" id="GEO03228.1"/>
    </source>
</evidence>
<reference evidence="2 3" key="1">
    <citation type="submission" date="2019-07" db="EMBL/GenBank/DDBJ databases">
        <title>Whole genome shotgun sequence of Adhaeribacter aerolatus NBRC 106133.</title>
        <authorList>
            <person name="Hosoyama A."/>
            <person name="Uohara A."/>
            <person name="Ohji S."/>
            <person name="Ichikawa N."/>
        </authorList>
    </citation>
    <scope>NUCLEOTIDE SEQUENCE [LARGE SCALE GENOMIC DNA]</scope>
    <source>
        <strain evidence="2 3">NBRC 106133</strain>
    </source>
</reference>
<evidence type="ECO:0000259" key="1">
    <source>
        <dbReference type="PROSITE" id="PS50075"/>
    </source>
</evidence>
<dbReference type="SUPFAM" id="SSF47336">
    <property type="entry name" value="ACP-like"/>
    <property type="match status" value="1"/>
</dbReference>
<gene>
    <name evidence="2" type="ORF">AAE02nite_08920</name>
</gene>
<dbReference type="OrthoDB" id="675004at2"/>
<evidence type="ECO:0000313" key="3">
    <source>
        <dbReference type="Proteomes" id="UP000321532"/>
    </source>
</evidence>
<dbReference type="PROSITE" id="PS50075">
    <property type="entry name" value="CARRIER"/>
    <property type="match status" value="1"/>
</dbReference>
<proteinExistence type="predicted"/>
<keyword evidence="3" id="KW-1185">Reference proteome</keyword>
<organism evidence="2 3">
    <name type="scientific">Adhaeribacter aerolatus</name>
    <dbReference type="NCBI Taxonomy" id="670289"/>
    <lineage>
        <taxon>Bacteria</taxon>
        <taxon>Pseudomonadati</taxon>
        <taxon>Bacteroidota</taxon>
        <taxon>Cytophagia</taxon>
        <taxon>Cytophagales</taxon>
        <taxon>Hymenobacteraceae</taxon>
        <taxon>Adhaeribacter</taxon>
    </lineage>
</organism>
<feature type="domain" description="Carrier" evidence="1">
    <location>
        <begin position="1"/>
        <end position="76"/>
    </location>
</feature>